<dbReference type="Gene3D" id="2.40.128.330">
    <property type="match status" value="1"/>
</dbReference>
<keyword evidence="4 9" id="KW-0460">Magnesium</keyword>
<evidence type="ECO:0000256" key="10">
    <source>
        <dbReference type="SAM" id="MobiDB-lite"/>
    </source>
</evidence>
<evidence type="ECO:0000313" key="11">
    <source>
        <dbReference type="EMBL" id="KAK4536056.1"/>
    </source>
</evidence>
<evidence type="ECO:0000313" key="12">
    <source>
        <dbReference type="Proteomes" id="UP001301350"/>
    </source>
</evidence>
<dbReference type="PANTHER" id="PTHR13890">
    <property type="entry name" value="RNA SPLICING PROTEIN MRS2, MITOCHONDRIAL"/>
    <property type="match status" value="1"/>
</dbReference>
<comment type="caution">
    <text evidence="11">The sequence shown here is derived from an EMBL/GenBank/DDBJ whole genome shotgun (WGS) entry which is preliminary data.</text>
</comment>
<dbReference type="GO" id="GO:0005743">
    <property type="term" value="C:mitochondrial inner membrane"/>
    <property type="evidence" value="ECO:0007669"/>
    <property type="project" value="UniProtKB-SubCell"/>
</dbReference>
<feature type="compositionally biased region" description="Low complexity" evidence="10">
    <location>
        <begin position="74"/>
        <end position="84"/>
    </location>
</feature>
<protein>
    <recommendedName>
        <fullName evidence="9">Magnesium transporter</fullName>
    </recommendedName>
</protein>
<proteinExistence type="inferred from homology"/>
<keyword evidence="5" id="KW-0809">Transit peptide</keyword>
<name>A0AAV9IVE5_CYACA</name>
<keyword evidence="7 9" id="KW-0406">Ion transport</keyword>
<evidence type="ECO:0000256" key="6">
    <source>
        <dbReference type="ARBA" id="ARBA00022989"/>
    </source>
</evidence>
<accession>A0AAV9IVE5</accession>
<dbReference type="Pfam" id="PF22099">
    <property type="entry name" value="MRS2-like"/>
    <property type="match status" value="1"/>
</dbReference>
<dbReference type="Proteomes" id="UP001301350">
    <property type="component" value="Unassembled WGS sequence"/>
</dbReference>
<feature type="compositionally biased region" description="Polar residues" evidence="10">
    <location>
        <begin position="111"/>
        <end position="120"/>
    </location>
</feature>
<reference evidence="11 12" key="1">
    <citation type="submission" date="2022-07" db="EMBL/GenBank/DDBJ databases">
        <title>Genome-wide signatures of adaptation to extreme environments.</title>
        <authorList>
            <person name="Cho C.H."/>
            <person name="Yoon H.S."/>
        </authorList>
    </citation>
    <scope>NUCLEOTIDE SEQUENCE [LARGE SCALE GENOMIC DNA]</scope>
    <source>
        <strain evidence="11 12">DBV 063 E5</strain>
    </source>
</reference>
<keyword evidence="6 9" id="KW-1133">Transmembrane helix</keyword>
<organism evidence="11 12">
    <name type="scientific">Cyanidium caldarium</name>
    <name type="common">Red alga</name>
    <dbReference type="NCBI Taxonomy" id="2771"/>
    <lineage>
        <taxon>Eukaryota</taxon>
        <taxon>Rhodophyta</taxon>
        <taxon>Bangiophyceae</taxon>
        <taxon>Cyanidiales</taxon>
        <taxon>Cyanidiaceae</taxon>
        <taxon>Cyanidium</taxon>
    </lineage>
</organism>
<feature type="transmembrane region" description="Helical" evidence="9">
    <location>
        <begin position="447"/>
        <end position="469"/>
    </location>
</feature>
<evidence type="ECO:0000256" key="8">
    <source>
        <dbReference type="ARBA" id="ARBA00023136"/>
    </source>
</evidence>
<evidence type="ECO:0000256" key="7">
    <source>
        <dbReference type="ARBA" id="ARBA00023065"/>
    </source>
</evidence>
<dbReference type="InterPro" id="IPR039204">
    <property type="entry name" value="MRS2-like"/>
</dbReference>
<evidence type="ECO:0000256" key="4">
    <source>
        <dbReference type="ARBA" id="ARBA00022842"/>
    </source>
</evidence>
<keyword evidence="12" id="KW-1185">Reference proteome</keyword>
<keyword evidence="8 9" id="KW-0472">Membrane</keyword>
<evidence type="ECO:0000256" key="1">
    <source>
        <dbReference type="ARBA" id="ARBA00004141"/>
    </source>
</evidence>
<feature type="compositionally biased region" description="Polar residues" evidence="10">
    <location>
        <begin position="39"/>
        <end position="48"/>
    </location>
</feature>
<dbReference type="Gene3D" id="1.20.58.340">
    <property type="entry name" value="Magnesium transport protein CorA, transmembrane region"/>
    <property type="match status" value="1"/>
</dbReference>
<dbReference type="CDD" id="cd12823">
    <property type="entry name" value="Mrs2_Mfm1p-like"/>
    <property type="match status" value="1"/>
</dbReference>
<keyword evidence="9" id="KW-0496">Mitochondrion</keyword>
<comment type="similarity">
    <text evidence="9">Belongs to the CorA metal ion transporter (MIT) (TC 1.A.35) family.</text>
</comment>
<feature type="transmembrane region" description="Helical" evidence="9">
    <location>
        <begin position="489"/>
        <end position="512"/>
    </location>
</feature>
<evidence type="ECO:0000256" key="3">
    <source>
        <dbReference type="ARBA" id="ARBA00022692"/>
    </source>
</evidence>
<keyword evidence="2 9" id="KW-0813">Transport</keyword>
<keyword evidence="9" id="KW-0999">Mitochondrion inner membrane</keyword>
<keyword evidence="3 9" id="KW-0812">Transmembrane</keyword>
<evidence type="ECO:0000256" key="2">
    <source>
        <dbReference type="ARBA" id="ARBA00022448"/>
    </source>
</evidence>
<evidence type="ECO:0000256" key="9">
    <source>
        <dbReference type="RuleBase" id="RU366042"/>
    </source>
</evidence>
<gene>
    <name evidence="11" type="ORF">CDCA_CDCA07G2081</name>
</gene>
<dbReference type="EMBL" id="JANCYW010000007">
    <property type="protein sequence ID" value="KAK4536056.1"/>
    <property type="molecule type" value="Genomic_DNA"/>
</dbReference>
<evidence type="ECO:0000256" key="5">
    <source>
        <dbReference type="ARBA" id="ARBA00022946"/>
    </source>
</evidence>
<feature type="region of interest" description="Disordered" evidence="10">
    <location>
        <begin position="1"/>
        <end position="130"/>
    </location>
</feature>
<feature type="region of interest" description="Disordered" evidence="10">
    <location>
        <begin position="189"/>
        <end position="212"/>
    </location>
</feature>
<dbReference type="AlphaFoldDB" id="A0AAV9IVE5"/>
<comment type="subcellular location">
    <subcellularLocation>
        <location evidence="1">Membrane</location>
        <topology evidence="1">Multi-pass membrane protein</topology>
    </subcellularLocation>
    <subcellularLocation>
        <location evidence="9">Mitochondrion inner membrane</location>
        <topology evidence="9">Multi-pass membrane protein</topology>
    </subcellularLocation>
</comment>
<dbReference type="GO" id="GO:0015095">
    <property type="term" value="F:magnesium ion transmembrane transporter activity"/>
    <property type="evidence" value="ECO:0007669"/>
    <property type="project" value="TreeGrafter"/>
</dbReference>
<dbReference type="PANTHER" id="PTHR13890:SF0">
    <property type="entry name" value="MAGNESIUM TRANSPORTER MRS2 HOMOLOG, MITOCHONDRIAL"/>
    <property type="match status" value="1"/>
</dbReference>
<sequence>MAQAPDHSSGEVAPASATRWSTVAASAPLSRTARARNGVSGSAATSGRSPLAGTAWPGPGSGCAVGARSESAGADPTPDAAAPPTRQPSVRSIPWPPSGQPNDAGDAQARPSVSPTSSRAGTPGAEFGDGFRSRYGARNLSELECFHFTKHGQYRRRTCTRWGILHAAREYKLGAEPPFDHAEAAAAAAAEGGVSDGDVPPTERSRTWSDSLTKKERKRMRKYLRGVLQARDIRQIDPSFVSKPAIWVRHNVIVVSLEHVRALIFAEHLLLFNPGDALVAEAARAIESRLSEGESASDLQEAFEFRALEALLVIVCTHLEQELNDLEPRLQQLLEDMTYKLSAHRLEQLRCRKQQLSTFAVRAEGIQHVVQELLGEDEDMSRLYLTDMAQNPDVERPVADHEDAEQLLESYLHLLDDMIRRADLLASAVDNTEDLVNIQLGTLRNRLLLVDVILGILEAVFTAVGFVTGIFTMNLKPPFFHLDHGGQRWFIGVTVSNTVFASVAIGLLLLWVRRSRYVKS</sequence>